<evidence type="ECO:0000313" key="2">
    <source>
        <dbReference type="EMBL" id="QQP86528.1"/>
    </source>
</evidence>
<keyword evidence="1" id="KW-0472">Membrane</keyword>
<dbReference type="Proteomes" id="UP000595278">
    <property type="component" value="Chromosome"/>
</dbReference>
<name>A0A974NH80_9GAMM</name>
<dbReference type="EMBL" id="CP067393">
    <property type="protein sequence ID" value="QQP86528.1"/>
    <property type="molecule type" value="Genomic_DNA"/>
</dbReference>
<feature type="transmembrane region" description="Helical" evidence="1">
    <location>
        <begin position="10"/>
        <end position="28"/>
    </location>
</feature>
<dbReference type="RefSeq" id="WP_201094696.1">
    <property type="nucleotide sequence ID" value="NZ_CP067393.1"/>
</dbReference>
<accession>A0A974NH80</accession>
<sequence length="410" mass="47364">MDQSSYGKKVLFILFLITIGLQLASIFLNGTYNIIILVISLIVGFFVWKFLTDKHTQQFIELEVTERASHLIGTLQQAIAQKALEEPLLSSQNSNPRQLNTRLHISSLYLLLCIVGIRQSKGKTNYVSRKQFNTLLEKTIPALQKVYIARGTKKERIVELIKNNYEQVKQLITTYCSYTKKYNSDPTLPIQAWFEEKSRINLSAQPYIFNNLSEYAIDEREIKLLQELCRPKKHSIVLEKVRDKTETFMRLINQTHRHALQQQGRDILDYHYIEKYLSAFLLIFGLIIIKESNGNASYMQSIEYQALKKKASVMIKSMILNSRYLGVESLGQKQIEQLVSFMDKQLPSVEMACLDYFKATQGQLQTPEIYLLDWFKSTTNTSLAGKTNLPFTLNQYVQQILSINSNGQIE</sequence>
<gene>
    <name evidence="2" type="ORF">JHT90_04625</name>
</gene>
<keyword evidence="1" id="KW-0812">Transmembrane</keyword>
<dbReference type="AlphaFoldDB" id="A0A974NH80"/>
<reference evidence="2 3" key="1">
    <citation type="submission" date="2021-01" db="EMBL/GenBank/DDBJ databases">
        <title>Entomomonas sp. F2A isolated from a house cricket (Acheta domesticus).</title>
        <authorList>
            <person name="Spergser J."/>
            <person name="Busse H.-J."/>
        </authorList>
    </citation>
    <scope>NUCLEOTIDE SEQUENCE [LARGE SCALE GENOMIC DNA]</scope>
    <source>
        <strain evidence="2 3">F2A</strain>
    </source>
</reference>
<keyword evidence="3" id="KW-1185">Reference proteome</keyword>
<organism evidence="2 3">
    <name type="scientific">Entomomonas asaccharolytica</name>
    <dbReference type="NCBI Taxonomy" id="2785331"/>
    <lineage>
        <taxon>Bacteria</taxon>
        <taxon>Pseudomonadati</taxon>
        <taxon>Pseudomonadota</taxon>
        <taxon>Gammaproteobacteria</taxon>
        <taxon>Pseudomonadales</taxon>
        <taxon>Pseudomonadaceae</taxon>
        <taxon>Entomomonas</taxon>
    </lineage>
</organism>
<feature type="transmembrane region" description="Helical" evidence="1">
    <location>
        <begin position="34"/>
        <end position="51"/>
    </location>
</feature>
<proteinExistence type="predicted"/>
<evidence type="ECO:0000313" key="3">
    <source>
        <dbReference type="Proteomes" id="UP000595278"/>
    </source>
</evidence>
<dbReference type="KEGG" id="eaz:JHT90_04625"/>
<protein>
    <submittedName>
        <fullName evidence="2">Uncharacterized protein</fullName>
    </submittedName>
</protein>
<keyword evidence="1" id="KW-1133">Transmembrane helix</keyword>
<evidence type="ECO:0000256" key="1">
    <source>
        <dbReference type="SAM" id="Phobius"/>
    </source>
</evidence>